<accession>A0ABM1NCR6</accession>
<organism evidence="3 4">
    <name type="scientific">Nicrophorus vespilloides</name>
    <name type="common">Boreal carrion beetle</name>
    <dbReference type="NCBI Taxonomy" id="110193"/>
    <lineage>
        <taxon>Eukaryota</taxon>
        <taxon>Metazoa</taxon>
        <taxon>Ecdysozoa</taxon>
        <taxon>Arthropoda</taxon>
        <taxon>Hexapoda</taxon>
        <taxon>Insecta</taxon>
        <taxon>Pterygota</taxon>
        <taxon>Neoptera</taxon>
        <taxon>Endopterygota</taxon>
        <taxon>Coleoptera</taxon>
        <taxon>Polyphaga</taxon>
        <taxon>Staphyliniformia</taxon>
        <taxon>Silphidae</taxon>
        <taxon>Nicrophorinae</taxon>
        <taxon>Nicrophorus</taxon>
    </lineage>
</organism>
<feature type="compositionally biased region" description="Low complexity" evidence="1">
    <location>
        <begin position="350"/>
        <end position="365"/>
    </location>
</feature>
<sequence length="509" mass="55275">MKSKWFLVFTFVSAVYSAAIYQKSIEIPVKIIYDKVNFQTASSRNLNSYSSESNAGIRNLEEKPQLSPGQLSEAGKHLPIPDVDVQTALDELRRENVKSSVDEIKYTVDVYDEIEKIVLNGANDIKTNVENINVETGEPTKADVLSKVNATLETFLEFTKKLSESKNYVKQALPGNFLKEVRNNFQAASADLFKDVSASQSIKQTASNNPFQMIVTQIQNSFQQIANNINNISNQGVTQGTVLGDAQPTQSPNPFQIVQSAGQQLVQNINNIINRPVTSAPVAAAESDEQTSKPTQTNPLQTIQTALQNFNPFQQGSQNEESTNQGPLQFLQNAGQQVAQVINSANPFTQSPNSESDETSSSQPNGPFTFLQNAGQQVVQAIGNALNPGTQAPNVLGDVTTVSQPAGPLSILQNASQQVIQAINNANPFNPQTTTKPAVENDPLPDSSTSRPISSSAVPVRKPTEESQTVEVSKPIEQEEVVKPTEITEANEIAEAEPFSKSNEIKEST</sequence>
<dbReference type="GeneID" id="108568189"/>
<feature type="region of interest" description="Disordered" evidence="1">
    <location>
        <begin position="427"/>
        <end position="509"/>
    </location>
</feature>
<evidence type="ECO:0000313" key="4">
    <source>
        <dbReference type="RefSeq" id="XP_017784616.1"/>
    </source>
</evidence>
<proteinExistence type="predicted"/>
<feature type="compositionally biased region" description="Low complexity" evidence="1">
    <location>
        <begin position="447"/>
        <end position="456"/>
    </location>
</feature>
<feature type="compositionally biased region" description="Basic and acidic residues" evidence="1">
    <location>
        <begin position="474"/>
        <end position="483"/>
    </location>
</feature>
<name>A0ABM1NCR6_NICVS</name>
<feature type="signal peptide" evidence="2">
    <location>
        <begin position="1"/>
        <end position="17"/>
    </location>
</feature>
<feature type="chain" id="PRO_5045116632" evidence="2">
    <location>
        <begin position="18"/>
        <end position="509"/>
    </location>
</feature>
<dbReference type="Proteomes" id="UP000695000">
    <property type="component" value="Unplaced"/>
</dbReference>
<feature type="compositionally biased region" description="Polar residues" evidence="1">
    <location>
        <begin position="427"/>
        <end position="436"/>
    </location>
</feature>
<evidence type="ECO:0000256" key="1">
    <source>
        <dbReference type="SAM" id="MobiDB-lite"/>
    </source>
</evidence>
<keyword evidence="2" id="KW-0732">Signal</keyword>
<feature type="compositionally biased region" description="Low complexity" evidence="1">
    <location>
        <begin position="485"/>
        <end position="497"/>
    </location>
</feature>
<evidence type="ECO:0000313" key="3">
    <source>
        <dbReference type="Proteomes" id="UP000695000"/>
    </source>
</evidence>
<keyword evidence="3" id="KW-1185">Reference proteome</keyword>
<feature type="region of interest" description="Disordered" evidence="1">
    <location>
        <begin position="346"/>
        <end position="370"/>
    </location>
</feature>
<gene>
    <name evidence="4" type="primary">LOC108568189</name>
</gene>
<dbReference type="RefSeq" id="XP_017784616.1">
    <property type="nucleotide sequence ID" value="XM_017929127.1"/>
</dbReference>
<protein>
    <submittedName>
        <fullName evidence="4">Uncharacterized protein LOC108568189</fullName>
    </submittedName>
</protein>
<reference evidence="4" key="1">
    <citation type="submission" date="2025-08" db="UniProtKB">
        <authorList>
            <consortium name="RefSeq"/>
        </authorList>
    </citation>
    <scope>IDENTIFICATION</scope>
    <source>
        <tissue evidence="4">Whole Larva</tissue>
    </source>
</reference>
<evidence type="ECO:0000256" key="2">
    <source>
        <dbReference type="SAM" id="SignalP"/>
    </source>
</evidence>